<dbReference type="Pfam" id="PF06905">
    <property type="entry name" value="FAIM1"/>
    <property type="match status" value="1"/>
</dbReference>
<evidence type="ECO:0000313" key="1">
    <source>
        <dbReference type="Proteomes" id="UP000050640"/>
    </source>
</evidence>
<dbReference type="WBParaSite" id="EEL_0000328101-mRNA-1">
    <property type="protein sequence ID" value="EEL_0000328101-mRNA-1"/>
    <property type="gene ID" value="EEL_0000328101"/>
</dbReference>
<reference evidence="2" key="1">
    <citation type="submission" date="2017-02" db="UniProtKB">
        <authorList>
            <consortium name="WormBaseParasite"/>
        </authorList>
    </citation>
    <scope>IDENTIFICATION</scope>
</reference>
<dbReference type="GO" id="GO:0043066">
    <property type="term" value="P:negative regulation of apoptotic process"/>
    <property type="evidence" value="ECO:0007669"/>
    <property type="project" value="InterPro"/>
</dbReference>
<organism evidence="1 2">
    <name type="scientific">Elaeophora elaphi</name>
    <dbReference type="NCBI Taxonomy" id="1147741"/>
    <lineage>
        <taxon>Eukaryota</taxon>
        <taxon>Metazoa</taxon>
        <taxon>Ecdysozoa</taxon>
        <taxon>Nematoda</taxon>
        <taxon>Chromadorea</taxon>
        <taxon>Rhabditida</taxon>
        <taxon>Spirurina</taxon>
        <taxon>Spiruromorpha</taxon>
        <taxon>Filarioidea</taxon>
        <taxon>Onchocercidae</taxon>
        <taxon>Elaeophora</taxon>
    </lineage>
</organism>
<dbReference type="Proteomes" id="UP000050640">
    <property type="component" value="Unplaced"/>
</dbReference>
<dbReference type="AlphaFoldDB" id="A0A0R3RP69"/>
<keyword evidence="1" id="KW-1185">Reference proteome</keyword>
<proteinExistence type="predicted"/>
<name>A0A0R3RP69_9BILA</name>
<protein>
    <submittedName>
        <fullName evidence="2">DUF4283 domain-containing protein</fullName>
    </submittedName>
</protein>
<accession>A0A0R3RP69</accession>
<evidence type="ECO:0000313" key="2">
    <source>
        <dbReference type="WBParaSite" id="EEL_0000328101-mRNA-1"/>
    </source>
</evidence>
<sequence length="74" mass="8468">LRRNWIFSLVNKEIFNIGKFKCAVNVETLGIGYLHMNTQVAKKLKSWTTVLDGHDDQETRICLGHNVCYVKATS</sequence>
<dbReference type="InterPro" id="IPR010695">
    <property type="entry name" value="FAIM1"/>
</dbReference>